<accession>A0A811U7S2</accession>
<sequence>AQPAATTTTTTPQQKLNRAMKLVKWELASARSIDRQFAAVLANKPVLNIPFCGYVYDYTPRYTHTVSAHS</sequence>
<reference evidence="1" key="1">
    <citation type="submission" date="2020-11" db="EMBL/GenBank/DDBJ databases">
        <authorList>
            <person name="Whitehead M."/>
        </authorList>
    </citation>
    <scope>NUCLEOTIDE SEQUENCE</scope>
    <source>
        <strain evidence="1">EGII</strain>
    </source>
</reference>
<evidence type="ECO:0000313" key="1">
    <source>
        <dbReference type="EMBL" id="CAD6994196.1"/>
    </source>
</evidence>
<dbReference type="AlphaFoldDB" id="A0A811U7S2"/>
<dbReference type="EMBL" id="CAJHJT010000001">
    <property type="protein sequence ID" value="CAD6994196.1"/>
    <property type="molecule type" value="Genomic_DNA"/>
</dbReference>
<proteinExistence type="predicted"/>
<keyword evidence="2" id="KW-1185">Reference proteome</keyword>
<evidence type="ECO:0000313" key="2">
    <source>
        <dbReference type="Proteomes" id="UP000606786"/>
    </source>
</evidence>
<protein>
    <submittedName>
        <fullName evidence="1">(Mediterranean fruit fly) hypothetical protein</fullName>
    </submittedName>
</protein>
<comment type="caution">
    <text evidence="1">The sequence shown here is derived from an EMBL/GenBank/DDBJ whole genome shotgun (WGS) entry which is preliminary data.</text>
</comment>
<gene>
    <name evidence="1" type="ORF">CCAP1982_LOCUS2960</name>
</gene>
<organism evidence="1 2">
    <name type="scientific">Ceratitis capitata</name>
    <name type="common">Mediterranean fruit fly</name>
    <name type="synonym">Tephritis capitata</name>
    <dbReference type="NCBI Taxonomy" id="7213"/>
    <lineage>
        <taxon>Eukaryota</taxon>
        <taxon>Metazoa</taxon>
        <taxon>Ecdysozoa</taxon>
        <taxon>Arthropoda</taxon>
        <taxon>Hexapoda</taxon>
        <taxon>Insecta</taxon>
        <taxon>Pterygota</taxon>
        <taxon>Neoptera</taxon>
        <taxon>Endopterygota</taxon>
        <taxon>Diptera</taxon>
        <taxon>Brachycera</taxon>
        <taxon>Muscomorpha</taxon>
        <taxon>Tephritoidea</taxon>
        <taxon>Tephritidae</taxon>
        <taxon>Ceratitis</taxon>
        <taxon>Ceratitis</taxon>
    </lineage>
</organism>
<dbReference type="Proteomes" id="UP000606786">
    <property type="component" value="Unassembled WGS sequence"/>
</dbReference>
<feature type="non-terminal residue" evidence="1">
    <location>
        <position position="1"/>
    </location>
</feature>
<name>A0A811U7S2_CERCA</name>